<organism evidence="1 2">
    <name type="scientific">Mangrovihabitans endophyticus</name>
    <dbReference type="NCBI Taxonomy" id="1751298"/>
    <lineage>
        <taxon>Bacteria</taxon>
        <taxon>Bacillati</taxon>
        <taxon>Actinomycetota</taxon>
        <taxon>Actinomycetes</taxon>
        <taxon>Micromonosporales</taxon>
        <taxon>Micromonosporaceae</taxon>
        <taxon>Mangrovihabitans</taxon>
    </lineage>
</organism>
<keyword evidence="2" id="KW-1185">Reference proteome</keyword>
<reference evidence="1" key="2">
    <citation type="submission" date="2020-09" db="EMBL/GenBank/DDBJ databases">
        <authorList>
            <person name="Sun Q."/>
            <person name="Zhou Y."/>
        </authorList>
    </citation>
    <scope>NUCLEOTIDE SEQUENCE</scope>
    <source>
        <strain evidence="1">CGMCC 4.7299</strain>
    </source>
</reference>
<dbReference type="EMBL" id="BMMX01000017">
    <property type="protein sequence ID" value="GGL00191.1"/>
    <property type="molecule type" value="Genomic_DNA"/>
</dbReference>
<dbReference type="Proteomes" id="UP000656042">
    <property type="component" value="Unassembled WGS sequence"/>
</dbReference>
<protein>
    <submittedName>
        <fullName evidence="1">Uncharacterized protein</fullName>
    </submittedName>
</protein>
<dbReference type="AlphaFoldDB" id="A0A8J3C2L6"/>
<sequence length="202" mass="22504">MSTTLHWELRNTVVATWYARLSANSSPRRNHWQTRSIYFRATAQLIADEVSAPLTWRSIVAATEPRGSRSTFYEVAGARARHRMVDALIRDGRPTSVELALHYLRRDPVEQLIDETKVWSYWPYRQRALEQSATDDPPTLVATLNRTVADWAGQHAGLAAAVRHSPPACAAEDLTVLHQGGLAATRAAARLTDVIVRAVAAR</sequence>
<gene>
    <name evidence="1" type="ORF">GCM10012284_38290</name>
</gene>
<dbReference type="RefSeq" id="WP_189080608.1">
    <property type="nucleotide sequence ID" value="NZ_BMMX01000017.1"/>
</dbReference>
<reference evidence="1" key="1">
    <citation type="journal article" date="2014" name="Int. J. Syst. Evol. Microbiol.">
        <title>Complete genome sequence of Corynebacterium casei LMG S-19264T (=DSM 44701T), isolated from a smear-ripened cheese.</title>
        <authorList>
            <consortium name="US DOE Joint Genome Institute (JGI-PGF)"/>
            <person name="Walter F."/>
            <person name="Albersmeier A."/>
            <person name="Kalinowski J."/>
            <person name="Ruckert C."/>
        </authorList>
    </citation>
    <scope>NUCLEOTIDE SEQUENCE</scope>
    <source>
        <strain evidence="1">CGMCC 4.7299</strain>
    </source>
</reference>
<accession>A0A8J3C2L6</accession>
<proteinExistence type="predicted"/>
<evidence type="ECO:0000313" key="2">
    <source>
        <dbReference type="Proteomes" id="UP000656042"/>
    </source>
</evidence>
<comment type="caution">
    <text evidence="1">The sequence shown here is derived from an EMBL/GenBank/DDBJ whole genome shotgun (WGS) entry which is preliminary data.</text>
</comment>
<name>A0A8J3C2L6_9ACTN</name>
<evidence type="ECO:0000313" key="1">
    <source>
        <dbReference type="EMBL" id="GGL00191.1"/>
    </source>
</evidence>